<dbReference type="CDD" id="cd01106">
    <property type="entry name" value="HTH_TipAL-Mta"/>
    <property type="match status" value="1"/>
</dbReference>
<comment type="caution">
    <text evidence="6">The sequence shown here is derived from an EMBL/GenBank/DDBJ whole genome shotgun (WGS) entry which is preliminary data.</text>
</comment>
<keyword evidence="2" id="KW-0238">DNA-binding</keyword>
<keyword evidence="7" id="KW-1185">Reference proteome</keyword>
<sequence length="261" mass="29473">MTETQEAAVAYTVGQVAQELGVTVRTLHHYDRIGLLVPSERSTSGYRLYTDADLERLAHIVVYRRLEMPLDEIARVLESGDASTHLRRQRDAVIARLSELNELVAAIDNALEKTMADEPMTTEDMKQLFGDSIEEYQGEAQERWGDTDAWKESQRRTKGYTKADWVAIKAEADQIQEHLAQVFKGGAAADSPEAMDAVEAHRAHMNRWFMTVSPEFHRCLGDLYVSDPRYTATYDEGFEAPGLAQWVRDAIYASSDRAEQA</sequence>
<evidence type="ECO:0000256" key="3">
    <source>
        <dbReference type="ARBA" id="ARBA00023159"/>
    </source>
</evidence>
<dbReference type="GO" id="GO:0003677">
    <property type="term" value="F:DNA binding"/>
    <property type="evidence" value="ECO:0007669"/>
    <property type="project" value="UniProtKB-KW"/>
</dbReference>
<evidence type="ECO:0000259" key="5">
    <source>
        <dbReference type="PROSITE" id="PS50937"/>
    </source>
</evidence>
<dbReference type="SUPFAM" id="SSF89082">
    <property type="entry name" value="Antibiotic binding domain of TipA-like multidrug resistance regulators"/>
    <property type="match status" value="1"/>
</dbReference>
<evidence type="ECO:0000256" key="2">
    <source>
        <dbReference type="ARBA" id="ARBA00023125"/>
    </source>
</evidence>
<evidence type="ECO:0000313" key="6">
    <source>
        <dbReference type="EMBL" id="KNX36139.1"/>
    </source>
</evidence>
<dbReference type="AlphaFoldDB" id="A0A0L6CEM5"/>
<protein>
    <submittedName>
        <fullName evidence="6">Transcriptional regulator</fullName>
    </submittedName>
</protein>
<gene>
    <name evidence="6" type="ORF">VV01_01600</name>
</gene>
<evidence type="ECO:0000256" key="1">
    <source>
        <dbReference type="ARBA" id="ARBA00023015"/>
    </source>
</evidence>
<dbReference type="OrthoDB" id="9809391at2"/>
<dbReference type="STRING" id="1631356.VV01_01600"/>
<dbReference type="InterPro" id="IPR012925">
    <property type="entry name" value="TipAS_dom"/>
</dbReference>
<evidence type="ECO:0000256" key="4">
    <source>
        <dbReference type="ARBA" id="ARBA00023163"/>
    </source>
</evidence>
<dbReference type="Proteomes" id="UP000037397">
    <property type="component" value="Unassembled WGS sequence"/>
</dbReference>
<dbReference type="InterPro" id="IPR009061">
    <property type="entry name" value="DNA-bd_dom_put_sf"/>
</dbReference>
<dbReference type="InterPro" id="IPR000551">
    <property type="entry name" value="MerR-type_HTH_dom"/>
</dbReference>
<dbReference type="SMART" id="SM00422">
    <property type="entry name" value="HTH_MERR"/>
    <property type="match status" value="1"/>
</dbReference>
<dbReference type="PANTHER" id="PTHR30204">
    <property type="entry name" value="REDOX-CYCLING DRUG-SENSING TRANSCRIPTIONAL ACTIVATOR SOXR"/>
    <property type="match status" value="1"/>
</dbReference>
<dbReference type="Gene3D" id="1.10.490.50">
    <property type="entry name" value="Antibiotic binding domain of TipA-like multidrug resistance regulators"/>
    <property type="match status" value="1"/>
</dbReference>
<feature type="domain" description="HTH merR-type" evidence="5">
    <location>
        <begin position="10"/>
        <end position="79"/>
    </location>
</feature>
<keyword evidence="4" id="KW-0804">Transcription</keyword>
<dbReference type="Gene3D" id="1.10.1660.10">
    <property type="match status" value="1"/>
</dbReference>
<dbReference type="InterPro" id="IPR047057">
    <property type="entry name" value="MerR_fam"/>
</dbReference>
<dbReference type="PROSITE" id="PS00552">
    <property type="entry name" value="HTH_MERR_1"/>
    <property type="match status" value="1"/>
</dbReference>
<dbReference type="GO" id="GO:0003700">
    <property type="term" value="F:DNA-binding transcription factor activity"/>
    <property type="evidence" value="ECO:0007669"/>
    <property type="project" value="InterPro"/>
</dbReference>
<dbReference type="PRINTS" id="PR00040">
    <property type="entry name" value="HTHMERR"/>
</dbReference>
<dbReference type="SUPFAM" id="SSF46955">
    <property type="entry name" value="Putative DNA-binding domain"/>
    <property type="match status" value="1"/>
</dbReference>
<evidence type="ECO:0000313" key="7">
    <source>
        <dbReference type="Proteomes" id="UP000037397"/>
    </source>
</evidence>
<name>A0A0L6CEM5_9MICO</name>
<dbReference type="EMBL" id="LAIR01000002">
    <property type="protein sequence ID" value="KNX36139.1"/>
    <property type="molecule type" value="Genomic_DNA"/>
</dbReference>
<keyword evidence="3" id="KW-0010">Activator</keyword>
<proteinExistence type="predicted"/>
<reference evidence="7" key="1">
    <citation type="submission" date="2015-03" db="EMBL/GenBank/DDBJ databases">
        <title>Luteipulveratus halotolerans sp. nov., a novel actinobacterium (Dermacoccaceae) from Sarawak, Malaysia.</title>
        <authorList>
            <person name="Juboi H."/>
            <person name="Basik A."/>
            <person name="Shamsul S.S."/>
            <person name="Arnold P."/>
            <person name="Schmitt E.K."/>
            <person name="Sanglier J.-J."/>
            <person name="Yeo T."/>
        </authorList>
    </citation>
    <scope>NUCLEOTIDE SEQUENCE [LARGE SCALE GENOMIC DNA]</scope>
    <source>
        <strain evidence="7">C296001</strain>
    </source>
</reference>
<dbReference type="RefSeq" id="WP_050668356.1">
    <property type="nucleotide sequence ID" value="NZ_LAIR01000002.1"/>
</dbReference>
<keyword evidence="1" id="KW-0805">Transcription regulation</keyword>
<dbReference type="InterPro" id="IPR036244">
    <property type="entry name" value="TipA-like_antibiotic-bd"/>
</dbReference>
<organism evidence="6 7">
    <name type="scientific">Luteipulveratus halotolerans</name>
    <dbReference type="NCBI Taxonomy" id="1631356"/>
    <lineage>
        <taxon>Bacteria</taxon>
        <taxon>Bacillati</taxon>
        <taxon>Actinomycetota</taxon>
        <taxon>Actinomycetes</taxon>
        <taxon>Micrococcales</taxon>
        <taxon>Dermacoccaceae</taxon>
        <taxon>Luteipulveratus</taxon>
    </lineage>
</organism>
<dbReference type="PATRIC" id="fig|1631356.3.peg.250"/>
<accession>A0A0L6CEM5</accession>
<dbReference type="Pfam" id="PF13411">
    <property type="entry name" value="MerR_1"/>
    <property type="match status" value="1"/>
</dbReference>
<dbReference type="PANTHER" id="PTHR30204:SF90">
    <property type="entry name" value="HTH-TYPE TRANSCRIPTIONAL ACTIVATOR MTA"/>
    <property type="match status" value="1"/>
</dbReference>
<dbReference type="PROSITE" id="PS50937">
    <property type="entry name" value="HTH_MERR_2"/>
    <property type="match status" value="1"/>
</dbReference>
<dbReference type="Pfam" id="PF07739">
    <property type="entry name" value="TipAS"/>
    <property type="match status" value="1"/>
</dbReference>